<evidence type="ECO:0000313" key="2">
    <source>
        <dbReference type="Proteomes" id="UP001158576"/>
    </source>
</evidence>
<dbReference type="InterPro" id="IPR052058">
    <property type="entry name" value="Alcohol_O-acetyltransferase"/>
</dbReference>
<dbReference type="PANTHER" id="PTHR28037:SF1">
    <property type="entry name" value="ALCOHOL O-ACETYLTRANSFERASE 1-RELATED"/>
    <property type="match status" value="1"/>
</dbReference>
<keyword evidence="2" id="KW-1185">Reference proteome</keyword>
<dbReference type="EMBL" id="OU015566">
    <property type="protein sequence ID" value="CAG5102179.1"/>
    <property type="molecule type" value="Genomic_DNA"/>
</dbReference>
<reference evidence="1 2" key="1">
    <citation type="submission" date="2021-04" db="EMBL/GenBank/DDBJ databases">
        <authorList>
            <person name="Bliznina A."/>
        </authorList>
    </citation>
    <scope>NUCLEOTIDE SEQUENCE [LARGE SCALE GENOMIC DNA]</scope>
</reference>
<protein>
    <submittedName>
        <fullName evidence="1">Oidioi.mRNA.OKI2018_I69.chr1.g179.t1.cds</fullName>
    </submittedName>
</protein>
<gene>
    <name evidence="1" type="ORF">OKIOD_LOCUS8944</name>
</gene>
<evidence type="ECO:0000313" key="1">
    <source>
        <dbReference type="EMBL" id="CAG5102179.1"/>
    </source>
</evidence>
<name>A0ABN7SJ13_OIKDI</name>
<proteinExistence type="predicted"/>
<accession>A0ABN7SJ13</accession>
<sequence>MPHRGMHRFVRPRPKKIFFFMPDLGLCPSPEGNTFGQGGDGNDIEMMDIRIPPVLTEKDISLPRSHLESRKRVYEESESESESCDFSTYSDNLIDDMISSVNIPDDQQLFDLIGDLPSSLDTLPDEVILELCEPPESSEHHPDSGETHDKRHEMKMELVEIRETRRKFPLFIFRNDRMERAYLVNKVKRNFEAGFSIYLKCDKGLRDKCPATVILRTLNADLIKIVRTSAGGEKLKLLDAKELLRPENFFDCIFGRPHSCKVQIMDRGKPKLPGRCCGRMKTSGSTSDLSSTGTDIEMVNKSAPKFIQCSESSFEEEFNKTVQNKVQSSEVIVCDAGLTIQIIVVTPHSLADGTSMMLILHDILTFYEKPHLSQPLVTDYPTAAQRLFPTLDPEKVEEFKEKTIREKTTYKNVVPHIQFKNKRPKNVPTKKSHSKDLRFGVDYNLRDRFPKKLGNTTVACYISENTHQPNAELEETLVQVATRLHSEINDGIKNQQPFMLKALIGLYAKDRDGFQPPEQNFTNSSANFSNVGRYKFDTKYGFGEVREMYCSGYNWCHYEYTLLFQTTDRLCITITNMDKDLYNATAKQYVDGFLELTENPNKFEFQTLKSYADL</sequence>
<dbReference type="Proteomes" id="UP001158576">
    <property type="component" value="Chromosome 1"/>
</dbReference>
<dbReference type="PANTHER" id="PTHR28037">
    <property type="entry name" value="ALCOHOL O-ACETYLTRANSFERASE 1-RELATED"/>
    <property type="match status" value="1"/>
</dbReference>
<organism evidence="1 2">
    <name type="scientific">Oikopleura dioica</name>
    <name type="common">Tunicate</name>
    <dbReference type="NCBI Taxonomy" id="34765"/>
    <lineage>
        <taxon>Eukaryota</taxon>
        <taxon>Metazoa</taxon>
        <taxon>Chordata</taxon>
        <taxon>Tunicata</taxon>
        <taxon>Appendicularia</taxon>
        <taxon>Copelata</taxon>
        <taxon>Oikopleuridae</taxon>
        <taxon>Oikopleura</taxon>
    </lineage>
</organism>